<dbReference type="AlphaFoldDB" id="A0A9N9G6Y8"/>
<organism evidence="1 2">
    <name type="scientific">Diversispora eburnea</name>
    <dbReference type="NCBI Taxonomy" id="1213867"/>
    <lineage>
        <taxon>Eukaryota</taxon>
        <taxon>Fungi</taxon>
        <taxon>Fungi incertae sedis</taxon>
        <taxon>Mucoromycota</taxon>
        <taxon>Glomeromycotina</taxon>
        <taxon>Glomeromycetes</taxon>
        <taxon>Diversisporales</taxon>
        <taxon>Diversisporaceae</taxon>
        <taxon>Diversispora</taxon>
    </lineage>
</organism>
<dbReference type="EMBL" id="CAJVPK010001397">
    <property type="protein sequence ID" value="CAG8585102.1"/>
    <property type="molecule type" value="Genomic_DNA"/>
</dbReference>
<evidence type="ECO:0000313" key="1">
    <source>
        <dbReference type="EMBL" id="CAG8585102.1"/>
    </source>
</evidence>
<reference evidence="1" key="1">
    <citation type="submission" date="2021-06" db="EMBL/GenBank/DDBJ databases">
        <authorList>
            <person name="Kallberg Y."/>
            <person name="Tangrot J."/>
            <person name="Rosling A."/>
        </authorList>
    </citation>
    <scope>NUCLEOTIDE SEQUENCE</scope>
    <source>
        <strain evidence="1">AZ414A</strain>
    </source>
</reference>
<evidence type="ECO:0000313" key="2">
    <source>
        <dbReference type="Proteomes" id="UP000789706"/>
    </source>
</evidence>
<sequence>MQKIQCNDTNKNQIIEEITNVEENEENEKLNKNQRNNNIINWTKVEKNKNKEKDKKKVLFNEFNTNEQEEIESITSFKIENDYQTGWCNVLGAKKYKLWI</sequence>
<dbReference type="Proteomes" id="UP000789706">
    <property type="component" value="Unassembled WGS sequence"/>
</dbReference>
<accession>A0A9N9G6Y8</accession>
<proteinExistence type="predicted"/>
<name>A0A9N9G6Y8_9GLOM</name>
<protein>
    <submittedName>
        <fullName evidence="1">8864_t:CDS:1</fullName>
    </submittedName>
</protein>
<keyword evidence="2" id="KW-1185">Reference proteome</keyword>
<gene>
    <name evidence="1" type="ORF">DEBURN_LOCUS8767</name>
</gene>
<comment type="caution">
    <text evidence="1">The sequence shown here is derived from an EMBL/GenBank/DDBJ whole genome shotgun (WGS) entry which is preliminary data.</text>
</comment>